<dbReference type="Proteomes" id="UP000030760">
    <property type="component" value="Unassembled WGS sequence"/>
</dbReference>
<dbReference type="EMBL" id="KB405097">
    <property type="protein sequence ID" value="EMF50952.1"/>
    <property type="molecule type" value="Genomic_DNA"/>
</dbReference>
<name>M3D477_9ACTN</name>
<protein>
    <submittedName>
        <fullName evidence="1">Uncharacterized protein</fullName>
    </submittedName>
</protein>
<dbReference type="AlphaFoldDB" id="M3D477"/>
<evidence type="ECO:0000313" key="1">
    <source>
        <dbReference type="EMBL" id="EMF50952.1"/>
    </source>
</evidence>
<organism evidence="1 2">
    <name type="scientific">Streptomyces bottropensis ATCC 25435</name>
    <dbReference type="NCBI Taxonomy" id="1054862"/>
    <lineage>
        <taxon>Bacteria</taxon>
        <taxon>Bacillati</taxon>
        <taxon>Actinomycetota</taxon>
        <taxon>Actinomycetes</taxon>
        <taxon>Kitasatosporales</taxon>
        <taxon>Streptomycetaceae</taxon>
        <taxon>Streptomyces</taxon>
    </lineage>
</organism>
<reference evidence="2" key="1">
    <citation type="journal article" date="2013" name="Genome Announc.">
        <title>Draft Genome Sequence of Streptomyces bottropensis ATCC 25435, a Bottromycin-Producing Actinomycete.</title>
        <authorList>
            <person name="Zhang H."/>
            <person name="Zhou W."/>
            <person name="Zhuang Y."/>
            <person name="Liang X."/>
            <person name="Liu T."/>
        </authorList>
    </citation>
    <scope>NUCLEOTIDE SEQUENCE [LARGE SCALE GENOMIC DNA]</scope>
    <source>
        <strain evidence="2">ATCC 25435</strain>
    </source>
</reference>
<gene>
    <name evidence="1" type="ORF">SBD_7669</name>
</gene>
<sequence>MVRALSHALKQERGSTTTDDAAILLIEWRGGDADHLATLD</sequence>
<proteinExistence type="predicted"/>
<evidence type="ECO:0000313" key="2">
    <source>
        <dbReference type="Proteomes" id="UP000030760"/>
    </source>
</evidence>
<accession>M3D477</accession>